<evidence type="ECO:0000259" key="12">
    <source>
        <dbReference type="PROSITE" id="PS51786"/>
    </source>
</evidence>
<organism evidence="14 15">
    <name type="scientific">Blepharisma stoltei</name>
    <dbReference type="NCBI Taxonomy" id="1481888"/>
    <lineage>
        <taxon>Eukaryota</taxon>
        <taxon>Sar</taxon>
        <taxon>Alveolata</taxon>
        <taxon>Ciliophora</taxon>
        <taxon>Postciliodesmatophora</taxon>
        <taxon>Heterotrichea</taxon>
        <taxon>Heterotrichida</taxon>
        <taxon>Blepharismidae</taxon>
        <taxon>Blepharisma</taxon>
    </lineage>
</organism>
<dbReference type="SUPFAM" id="SSF88697">
    <property type="entry name" value="PUA domain-like"/>
    <property type="match status" value="1"/>
</dbReference>
<dbReference type="Gene3D" id="3.40.50.300">
    <property type="entry name" value="P-loop containing nucleotide triphosphate hydrolases"/>
    <property type="match status" value="1"/>
</dbReference>
<proteinExistence type="inferred from homology"/>
<evidence type="ECO:0000256" key="2">
    <source>
        <dbReference type="ARBA" id="ARBA00022741"/>
    </source>
</evidence>
<dbReference type="GO" id="GO:0004252">
    <property type="term" value="F:serine-type endopeptidase activity"/>
    <property type="evidence" value="ECO:0007669"/>
    <property type="project" value="UniProtKB-UniRule"/>
</dbReference>
<dbReference type="PROSITE" id="PS51787">
    <property type="entry name" value="LON_N"/>
    <property type="match status" value="1"/>
</dbReference>
<dbReference type="Proteomes" id="UP001162131">
    <property type="component" value="Unassembled WGS sequence"/>
</dbReference>
<evidence type="ECO:0000256" key="1">
    <source>
        <dbReference type="ARBA" id="ARBA00022670"/>
    </source>
</evidence>
<keyword evidence="4 6" id="KW-0720">Serine protease</keyword>
<dbReference type="GO" id="GO:0006508">
    <property type="term" value="P:proteolysis"/>
    <property type="evidence" value="ECO:0007669"/>
    <property type="project" value="UniProtKB-KW"/>
</dbReference>
<dbReference type="InterPro" id="IPR003593">
    <property type="entry name" value="AAA+_ATPase"/>
</dbReference>
<dbReference type="GO" id="GO:0005524">
    <property type="term" value="F:ATP binding"/>
    <property type="evidence" value="ECO:0007669"/>
    <property type="project" value="UniProtKB-KW"/>
</dbReference>
<feature type="active site" evidence="7 9">
    <location>
        <position position="737"/>
    </location>
</feature>
<dbReference type="CDD" id="cd19500">
    <property type="entry name" value="RecA-like_Lon"/>
    <property type="match status" value="1"/>
</dbReference>
<feature type="domain" description="Lon proteolytic" evidence="12">
    <location>
        <begin position="601"/>
        <end position="788"/>
    </location>
</feature>
<evidence type="ECO:0000313" key="14">
    <source>
        <dbReference type="EMBL" id="CAG9333478.1"/>
    </source>
</evidence>
<dbReference type="FunFam" id="3.40.50.300:FF:000382">
    <property type="entry name" value="Lon protease homolog 2, peroxisomal"/>
    <property type="match status" value="1"/>
</dbReference>
<dbReference type="InterPro" id="IPR020568">
    <property type="entry name" value="Ribosomal_Su5_D2-typ_SF"/>
</dbReference>
<dbReference type="PRINTS" id="PR00830">
    <property type="entry name" value="ENDOLAPTASE"/>
</dbReference>
<evidence type="ECO:0000313" key="15">
    <source>
        <dbReference type="Proteomes" id="UP001162131"/>
    </source>
</evidence>
<dbReference type="SUPFAM" id="SSF52540">
    <property type="entry name" value="P-loop containing nucleoside triphosphate hydrolases"/>
    <property type="match status" value="1"/>
</dbReference>
<dbReference type="Pfam" id="PF02190">
    <property type="entry name" value="LON_substr_bdg"/>
    <property type="match status" value="1"/>
</dbReference>
<protein>
    <recommendedName>
        <fullName evidence="6 11">Lon protease homolog</fullName>
        <ecNumber evidence="6 11">3.4.21.-</ecNumber>
    </recommendedName>
</protein>
<dbReference type="PANTHER" id="PTHR10046">
    <property type="entry name" value="ATP DEPENDENT LON PROTEASE FAMILY MEMBER"/>
    <property type="match status" value="1"/>
</dbReference>
<dbReference type="PIRSF" id="PIRSF001174">
    <property type="entry name" value="Lon_proteas"/>
    <property type="match status" value="1"/>
</dbReference>
<evidence type="ECO:0000256" key="8">
    <source>
        <dbReference type="PIRSR" id="PIRSR001174-2"/>
    </source>
</evidence>
<keyword evidence="5 6" id="KW-0067">ATP-binding</keyword>
<dbReference type="SUPFAM" id="SSF54211">
    <property type="entry name" value="Ribosomal protein S5 domain 2-like"/>
    <property type="match status" value="1"/>
</dbReference>
<accession>A0AAU9K7S2</accession>
<dbReference type="EC" id="3.4.21.-" evidence="6 11"/>
<feature type="domain" description="Lon N-terminal" evidence="13">
    <location>
        <begin position="6"/>
        <end position="209"/>
    </location>
</feature>
<evidence type="ECO:0000256" key="7">
    <source>
        <dbReference type="PIRSR" id="PIRSR001174-1"/>
    </source>
</evidence>
<dbReference type="FunFam" id="3.30.230.10:FF:000019">
    <property type="entry name" value="Lon protease homolog 2, peroxisomal"/>
    <property type="match status" value="1"/>
</dbReference>
<dbReference type="EMBL" id="CAJZBQ010000056">
    <property type="protein sequence ID" value="CAG9333478.1"/>
    <property type="molecule type" value="Genomic_DNA"/>
</dbReference>
<dbReference type="GO" id="GO:0004176">
    <property type="term" value="F:ATP-dependent peptidase activity"/>
    <property type="evidence" value="ECO:0007669"/>
    <property type="project" value="UniProtKB-UniRule"/>
</dbReference>
<sequence>MSKTRVPILPIGHRVIFPGTTVRITISNISEFSRGKKLTMFGILPFKDPDRKQFYNYGTLVGIVHEQPVIRRESLITNFFNTPVSSFSRNDSNIIAIGVERFKLLSISEEGKNLWGSIQIEKDTNTKVSDTLIEDLRKSGVHYVQRARMAEAISRERLQRIQEEKDITNLGFYIASFLEISTPEKQALLENFNLESRTNQIIAHALNTTEEDQISEEISKKVQKNLQEQSKRIKSDGVISGIPGMSGGESDDFITKIQQKLDTLQMPENSKKYVQGELDRLRTLRSVNPEYNMIRTYLETVCALPWNTSSQDKNDIDQAQVQLDNDHFGLEKIKKRIIEYLAVRGLKKDMKGSILCFTGPPGVGKTSLGKSIADAMGRKFHRIALGGVRDEAEIRGHRRTYIGSMPGVFIHALKSCGTNNPVILLDEIDKVGKDMIRGDPASALLEVLDPAQNHTFTDHYMSVPFDLSNVLFLATSNRIETIPAPLRDRMEVIELTGYSTYEKLQIAKRFLVPKQVSENGIKLEIIEFTDDSLNKIILEYTREAGVRQLERNIGSICRGIAVEYSKALKNGSNFPQKIITNAVVEEILGIPIFENDIEERLSTPGVALGLAWTPYGGKVLIVETSKSQGSGKLRITGQLGDVMKESVLTAISWIKSKFPSIANANSSSRSDEGFDGLDIHIHFPAAAVPKDGPSAGITITTALVSLLSGVKVRSDTGMTGEISLKGNVLPIGGLKEKVLGAHRMGVKRIILPERNKKDIKDIPDYVKKDLEFICVRKIEEVLREALEDKSILGKMEIDNPKL</sequence>
<dbReference type="Pfam" id="PF22667">
    <property type="entry name" value="Lon_lid"/>
    <property type="match status" value="1"/>
</dbReference>
<feature type="binding site" evidence="8">
    <location>
        <begin position="359"/>
        <end position="366"/>
    </location>
    <ligand>
        <name>ATP</name>
        <dbReference type="ChEBI" id="CHEBI:30616"/>
    </ligand>
</feature>
<dbReference type="NCBIfam" id="TIGR00763">
    <property type="entry name" value="lon"/>
    <property type="match status" value="1"/>
</dbReference>
<evidence type="ECO:0000256" key="3">
    <source>
        <dbReference type="ARBA" id="ARBA00022801"/>
    </source>
</evidence>
<comment type="similarity">
    <text evidence="6 9 10">Belongs to the peptidase S16 family.</text>
</comment>
<dbReference type="InterPro" id="IPR008268">
    <property type="entry name" value="Peptidase_S16_AS"/>
</dbReference>
<dbReference type="InterPro" id="IPR027065">
    <property type="entry name" value="Lon_Prtase"/>
</dbReference>
<evidence type="ECO:0000256" key="4">
    <source>
        <dbReference type="ARBA" id="ARBA00022825"/>
    </source>
</evidence>
<dbReference type="Gene3D" id="1.20.5.5270">
    <property type="match status" value="1"/>
</dbReference>
<dbReference type="InterPro" id="IPR014721">
    <property type="entry name" value="Ribsml_uS5_D2-typ_fold_subgr"/>
</dbReference>
<name>A0AAU9K7S2_9CILI</name>
<evidence type="ECO:0000256" key="6">
    <source>
        <dbReference type="PIRNR" id="PIRNR001174"/>
    </source>
</evidence>
<evidence type="ECO:0000259" key="13">
    <source>
        <dbReference type="PROSITE" id="PS51787"/>
    </source>
</evidence>
<dbReference type="SMART" id="SM00382">
    <property type="entry name" value="AAA"/>
    <property type="match status" value="1"/>
</dbReference>
<evidence type="ECO:0000256" key="9">
    <source>
        <dbReference type="PROSITE-ProRule" id="PRU01122"/>
    </source>
</evidence>
<dbReference type="GO" id="GO:0016887">
    <property type="term" value="F:ATP hydrolysis activity"/>
    <property type="evidence" value="ECO:0007669"/>
    <property type="project" value="InterPro"/>
</dbReference>
<dbReference type="InterPro" id="IPR008269">
    <property type="entry name" value="Lon_proteolytic"/>
</dbReference>
<dbReference type="GO" id="GO:0030163">
    <property type="term" value="P:protein catabolic process"/>
    <property type="evidence" value="ECO:0007669"/>
    <property type="project" value="InterPro"/>
</dbReference>
<dbReference type="Gene3D" id="1.20.58.1480">
    <property type="match status" value="1"/>
</dbReference>
<dbReference type="PROSITE" id="PS51786">
    <property type="entry name" value="LON_PROTEOLYTIC"/>
    <property type="match status" value="1"/>
</dbReference>
<dbReference type="Pfam" id="PF00004">
    <property type="entry name" value="AAA"/>
    <property type="match status" value="1"/>
</dbReference>
<reference evidence="14" key="1">
    <citation type="submission" date="2021-09" db="EMBL/GenBank/DDBJ databases">
        <authorList>
            <consortium name="AG Swart"/>
            <person name="Singh M."/>
            <person name="Singh A."/>
            <person name="Seah K."/>
            <person name="Emmerich C."/>
        </authorList>
    </citation>
    <scope>NUCLEOTIDE SEQUENCE</scope>
    <source>
        <strain evidence="14">ATCC30299</strain>
    </source>
</reference>
<dbReference type="Pfam" id="PF05362">
    <property type="entry name" value="Lon_C"/>
    <property type="match status" value="1"/>
</dbReference>
<feature type="active site" evidence="7 9">
    <location>
        <position position="694"/>
    </location>
</feature>
<keyword evidence="2 6" id="KW-0547">Nucleotide-binding</keyword>
<dbReference type="PROSITE" id="PS01046">
    <property type="entry name" value="LON_SER"/>
    <property type="match status" value="1"/>
</dbReference>
<gene>
    <name evidence="14" type="ORF">BSTOLATCC_MIC58290</name>
</gene>
<dbReference type="SMART" id="SM00464">
    <property type="entry name" value="LON"/>
    <property type="match status" value="1"/>
</dbReference>
<keyword evidence="15" id="KW-1185">Reference proteome</keyword>
<evidence type="ECO:0000256" key="10">
    <source>
        <dbReference type="RuleBase" id="RU000591"/>
    </source>
</evidence>
<dbReference type="AlphaFoldDB" id="A0AAU9K7S2"/>
<dbReference type="InterPro" id="IPR015947">
    <property type="entry name" value="PUA-like_sf"/>
</dbReference>
<dbReference type="Gene3D" id="1.10.8.60">
    <property type="match status" value="1"/>
</dbReference>
<dbReference type="InterPro" id="IPR027417">
    <property type="entry name" value="P-loop_NTPase"/>
</dbReference>
<evidence type="ECO:0000256" key="5">
    <source>
        <dbReference type="ARBA" id="ARBA00022840"/>
    </source>
</evidence>
<dbReference type="InterPro" id="IPR054594">
    <property type="entry name" value="Lon_lid"/>
</dbReference>
<dbReference type="InterPro" id="IPR003959">
    <property type="entry name" value="ATPase_AAA_core"/>
</dbReference>
<evidence type="ECO:0000256" key="11">
    <source>
        <dbReference type="RuleBase" id="RU000592"/>
    </source>
</evidence>
<comment type="caution">
    <text evidence="14">The sequence shown here is derived from an EMBL/GenBank/DDBJ whole genome shotgun (WGS) entry which is preliminary data.</text>
</comment>
<dbReference type="Gene3D" id="3.30.230.10">
    <property type="match status" value="1"/>
</dbReference>
<keyword evidence="3 6" id="KW-0378">Hydrolase</keyword>
<dbReference type="InterPro" id="IPR004815">
    <property type="entry name" value="Lon_bac/euk-typ"/>
</dbReference>
<dbReference type="InterPro" id="IPR003111">
    <property type="entry name" value="Lon_prtase_N"/>
</dbReference>
<keyword evidence="1 6" id="KW-0645">Protease</keyword>